<evidence type="ECO:0000256" key="6">
    <source>
        <dbReference type="ARBA" id="ARBA00023277"/>
    </source>
</evidence>
<accession>A0ABX1Z2I8</accession>
<keyword evidence="9" id="KW-1185">Reference proteome</keyword>
<evidence type="ECO:0000256" key="2">
    <source>
        <dbReference type="ARBA" id="ARBA00002147"/>
    </source>
</evidence>
<reference evidence="8 9" key="1">
    <citation type="submission" date="2019-10" db="EMBL/GenBank/DDBJ databases">
        <title>Description of Paenibacillus choica sp. nov.</title>
        <authorList>
            <person name="Carlier A."/>
            <person name="Qi S."/>
        </authorList>
    </citation>
    <scope>NUCLEOTIDE SEQUENCE [LARGE SCALE GENOMIC DNA]</scope>
    <source>
        <strain evidence="8 9">LMG 31460</strain>
    </source>
</reference>
<dbReference type="SUPFAM" id="SSF51366">
    <property type="entry name" value="Ribulose-phoshate binding barrel"/>
    <property type="match status" value="1"/>
</dbReference>
<comment type="catalytic activity">
    <reaction evidence="1 7">
        <text>an N-acyl-D-glucosamine 6-phosphate = an N-acyl-D-mannosamine 6-phosphate</text>
        <dbReference type="Rhea" id="RHEA:23932"/>
        <dbReference type="ChEBI" id="CHEBI:57599"/>
        <dbReference type="ChEBI" id="CHEBI:57666"/>
        <dbReference type="EC" id="5.1.3.9"/>
    </reaction>
</comment>
<evidence type="ECO:0000256" key="1">
    <source>
        <dbReference type="ARBA" id="ARBA00000056"/>
    </source>
</evidence>
<evidence type="ECO:0000256" key="4">
    <source>
        <dbReference type="ARBA" id="ARBA00007439"/>
    </source>
</evidence>
<dbReference type="Proteomes" id="UP000658690">
    <property type="component" value="Unassembled WGS sequence"/>
</dbReference>
<comment type="caution">
    <text evidence="8">The sequence shown here is derived from an EMBL/GenBank/DDBJ whole genome shotgun (WGS) entry which is preliminary data.</text>
</comment>
<dbReference type="HAMAP" id="MF_01235">
    <property type="entry name" value="ManNAc6P_epimer"/>
    <property type="match status" value="1"/>
</dbReference>
<protein>
    <recommendedName>
        <fullName evidence="7">Putative N-acetylmannosamine-6-phosphate 2-epimerase</fullName>
        <ecNumber evidence="7">5.1.3.9</ecNumber>
    </recommendedName>
    <alternativeName>
        <fullName evidence="7">ManNAc-6-P epimerase</fullName>
    </alternativeName>
</protein>
<keyword evidence="6 7" id="KW-0119">Carbohydrate metabolism</keyword>
<dbReference type="EC" id="5.1.3.9" evidence="7"/>
<organism evidence="8 9">
    <name type="scientific">Paenibacillus germinis</name>
    <dbReference type="NCBI Taxonomy" id="2654979"/>
    <lineage>
        <taxon>Bacteria</taxon>
        <taxon>Bacillati</taxon>
        <taxon>Bacillota</taxon>
        <taxon>Bacilli</taxon>
        <taxon>Bacillales</taxon>
        <taxon>Paenibacillaceae</taxon>
        <taxon>Paenibacillus</taxon>
    </lineage>
</organism>
<sequence>MKSRIPKHSLVVSCQALSDEPLHGSIHMAVMARAAAEGGAQGIRANSVEDVRAIKQAVDLPVIGLWKKDYEGYDIYITPTLEDALAIAKAGADIVAIDATGRPRPDGLSLRQTLSMLKKAGVTVMADISTYEEGVSAAQWGADYISTTLSGYTPYSQVKLPNLELVQQLAGSLQVPVVAEGGIGTPGEARAALEAGAEFVVVGGAITRPQLITASFVTGIQRGRQA</sequence>
<dbReference type="Pfam" id="PF04131">
    <property type="entry name" value="NanE"/>
    <property type="match status" value="1"/>
</dbReference>
<proteinExistence type="inferred from homology"/>
<dbReference type="RefSeq" id="WP_171690761.1">
    <property type="nucleotide sequence ID" value="NZ_WHOC01000089.1"/>
</dbReference>
<evidence type="ECO:0000313" key="9">
    <source>
        <dbReference type="Proteomes" id="UP000658690"/>
    </source>
</evidence>
<dbReference type="InterPro" id="IPR011060">
    <property type="entry name" value="RibuloseP-bd_barrel"/>
</dbReference>
<dbReference type="PANTHER" id="PTHR36204:SF1">
    <property type="entry name" value="N-ACETYLMANNOSAMINE-6-PHOSPHATE 2-EPIMERASE-RELATED"/>
    <property type="match status" value="1"/>
</dbReference>
<evidence type="ECO:0000256" key="5">
    <source>
        <dbReference type="ARBA" id="ARBA00023235"/>
    </source>
</evidence>
<dbReference type="Gene3D" id="3.20.20.70">
    <property type="entry name" value="Aldolase class I"/>
    <property type="match status" value="1"/>
</dbReference>
<gene>
    <name evidence="7" type="primary">nanE</name>
    <name evidence="8" type="ORF">GC102_17800</name>
</gene>
<evidence type="ECO:0000256" key="3">
    <source>
        <dbReference type="ARBA" id="ARBA00005081"/>
    </source>
</evidence>
<keyword evidence="5 7" id="KW-0413">Isomerase</keyword>
<comment type="function">
    <text evidence="2 7">Converts N-acetylmannosamine-6-phosphate (ManNAc-6-P) to N-acetylglucosamine-6-phosphate (GlcNAc-6-P).</text>
</comment>
<dbReference type="InterPro" id="IPR007260">
    <property type="entry name" value="NanE"/>
</dbReference>
<dbReference type="InterPro" id="IPR013785">
    <property type="entry name" value="Aldolase_TIM"/>
</dbReference>
<evidence type="ECO:0000313" key="8">
    <source>
        <dbReference type="EMBL" id="NOU87613.1"/>
    </source>
</evidence>
<comment type="similarity">
    <text evidence="4 7">Belongs to the NanE family.</text>
</comment>
<dbReference type="CDD" id="cd04729">
    <property type="entry name" value="NanE"/>
    <property type="match status" value="1"/>
</dbReference>
<comment type="pathway">
    <text evidence="3 7">Amino-sugar metabolism; N-acetylneuraminate degradation; D-fructose 6-phosphate from N-acetylneuraminate: step 3/5.</text>
</comment>
<name>A0ABX1Z2I8_9BACL</name>
<dbReference type="NCBIfam" id="NF002231">
    <property type="entry name" value="PRK01130.1"/>
    <property type="match status" value="1"/>
</dbReference>
<dbReference type="EMBL" id="WHOC01000089">
    <property type="protein sequence ID" value="NOU87613.1"/>
    <property type="molecule type" value="Genomic_DNA"/>
</dbReference>
<dbReference type="GO" id="GO:0047465">
    <property type="term" value="F:N-acylglucosamine-6-phosphate 2-epimerase activity"/>
    <property type="evidence" value="ECO:0007669"/>
    <property type="project" value="UniProtKB-EC"/>
</dbReference>
<evidence type="ECO:0000256" key="7">
    <source>
        <dbReference type="HAMAP-Rule" id="MF_01235"/>
    </source>
</evidence>
<dbReference type="PANTHER" id="PTHR36204">
    <property type="entry name" value="N-ACETYLMANNOSAMINE-6-PHOSPHATE 2-EPIMERASE-RELATED"/>
    <property type="match status" value="1"/>
</dbReference>